<gene>
    <name evidence="2" type="ORF">FMM05_15020</name>
</gene>
<evidence type="ECO:0000256" key="1">
    <source>
        <dbReference type="SAM" id="Phobius"/>
    </source>
</evidence>
<evidence type="ECO:0000313" key="3">
    <source>
        <dbReference type="Proteomes" id="UP000320643"/>
    </source>
</evidence>
<reference evidence="2 3" key="1">
    <citation type="submission" date="2019-07" db="EMBL/GenBank/DDBJ databases">
        <title>Flavobacterium sp. nov., isolated from glacier ice.</title>
        <authorList>
            <person name="Liu Q."/>
            <person name="Xin Y.-H."/>
        </authorList>
    </citation>
    <scope>NUCLEOTIDE SEQUENCE [LARGE SCALE GENOMIC DNA]</scope>
    <source>
        <strain evidence="2 3">ZT4R6</strain>
    </source>
</reference>
<accession>A0A552UXQ0</accession>
<name>A0A552UXQ0_9FLAO</name>
<protein>
    <submittedName>
        <fullName evidence="2">Uncharacterized protein</fullName>
    </submittedName>
</protein>
<feature type="transmembrane region" description="Helical" evidence="1">
    <location>
        <begin position="121"/>
        <end position="142"/>
    </location>
</feature>
<keyword evidence="3" id="KW-1185">Reference proteome</keyword>
<evidence type="ECO:0000313" key="2">
    <source>
        <dbReference type="EMBL" id="TRW23006.1"/>
    </source>
</evidence>
<sequence>MEDLLSEEEFLVPVTYNVLKKFRFYYIGAMAHFFAFYIATDNFSDGTMLSNVLIATNIPVPIIIALLMIFGNKENSAMPLKKIAAAIGYLCFAYYITLNIVNAIDCIIHKLSINTMYESLYLGFVPFGGYFIIICSIILPIVRFSQKRSAKLSKA</sequence>
<keyword evidence="1" id="KW-1133">Transmembrane helix</keyword>
<feature type="transmembrane region" description="Helical" evidence="1">
    <location>
        <begin position="83"/>
        <end position="101"/>
    </location>
</feature>
<proteinExistence type="predicted"/>
<keyword evidence="1" id="KW-0812">Transmembrane</keyword>
<organism evidence="2 3">
    <name type="scientific">Flavobacterium zepuense</name>
    <dbReference type="NCBI Taxonomy" id="2593302"/>
    <lineage>
        <taxon>Bacteria</taxon>
        <taxon>Pseudomonadati</taxon>
        <taxon>Bacteroidota</taxon>
        <taxon>Flavobacteriia</taxon>
        <taxon>Flavobacteriales</taxon>
        <taxon>Flavobacteriaceae</taxon>
        <taxon>Flavobacterium</taxon>
    </lineage>
</organism>
<keyword evidence="1" id="KW-0472">Membrane</keyword>
<dbReference type="AlphaFoldDB" id="A0A552UXQ0"/>
<dbReference type="Proteomes" id="UP000320643">
    <property type="component" value="Unassembled WGS sequence"/>
</dbReference>
<dbReference type="EMBL" id="VJVZ01000010">
    <property type="protein sequence ID" value="TRW23006.1"/>
    <property type="molecule type" value="Genomic_DNA"/>
</dbReference>
<comment type="caution">
    <text evidence="2">The sequence shown here is derived from an EMBL/GenBank/DDBJ whole genome shotgun (WGS) entry which is preliminary data.</text>
</comment>
<feature type="transmembrane region" description="Helical" evidence="1">
    <location>
        <begin position="52"/>
        <end position="71"/>
    </location>
</feature>
<feature type="transmembrane region" description="Helical" evidence="1">
    <location>
        <begin position="24"/>
        <end position="40"/>
    </location>
</feature>
<dbReference type="RefSeq" id="WP_143374221.1">
    <property type="nucleotide sequence ID" value="NZ_VJVZ01000010.1"/>
</dbReference>